<keyword evidence="2" id="KW-1133">Transmembrane helix</keyword>
<organism evidence="3 4">
    <name type="scientific">Actinoplanes nipponensis</name>
    <dbReference type="NCBI Taxonomy" id="135950"/>
    <lineage>
        <taxon>Bacteria</taxon>
        <taxon>Bacillati</taxon>
        <taxon>Actinomycetota</taxon>
        <taxon>Actinomycetes</taxon>
        <taxon>Micromonosporales</taxon>
        <taxon>Micromonosporaceae</taxon>
        <taxon>Actinoplanes</taxon>
    </lineage>
</organism>
<proteinExistence type="predicted"/>
<comment type="caution">
    <text evidence="3">The sequence shown here is derived from an EMBL/GenBank/DDBJ whole genome shotgun (WGS) entry which is preliminary data.</text>
</comment>
<feature type="region of interest" description="Disordered" evidence="1">
    <location>
        <begin position="107"/>
        <end position="136"/>
    </location>
</feature>
<protein>
    <submittedName>
        <fullName evidence="3">Uncharacterized protein</fullName>
    </submittedName>
</protein>
<evidence type="ECO:0000313" key="4">
    <source>
        <dbReference type="Proteomes" id="UP000647172"/>
    </source>
</evidence>
<keyword evidence="4" id="KW-1185">Reference proteome</keyword>
<feature type="region of interest" description="Disordered" evidence="1">
    <location>
        <begin position="1"/>
        <end position="51"/>
    </location>
</feature>
<feature type="compositionally biased region" description="Polar residues" evidence="1">
    <location>
        <begin position="1"/>
        <end position="11"/>
    </location>
</feature>
<dbReference type="Proteomes" id="UP000647172">
    <property type="component" value="Unassembled WGS sequence"/>
</dbReference>
<dbReference type="EMBL" id="BOMQ01000043">
    <property type="protein sequence ID" value="GIE49952.1"/>
    <property type="molecule type" value="Genomic_DNA"/>
</dbReference>
<accession>A0A919JI85</accession>
<gene>
    <name evidence="3" type="ORF">Ani05nite_34860</name>
</gene>
<evidence type="ECO:0000256" key="2">
    <source>
        <dbReference type="SAM" id="Phobius"/>
    </source>
</evidence>
<feature type="compositionally biased region" description="Pro residues" evidence="1">
    <location>
        <begin position="28"/>
        <end position="45"/>
    </location>
</feature>
<sequence>MMSESTQTPTAWSRPGGAWASGTVTSPGVPPLVPPPPAPPEPPGADGPGRRRRQMMIFGGIAGAILAVGLVVILIVALSSEGNPFGGKAAAPADLRPPLAQMCPAPTVAPSAEPTGRPSAPVPAVPGERTTDPEAGISYKKYGAPWVPWDTTWRAGTLEVPYRVGQHFVTEQYSGGSYHASILSAAVPAADNDAVTVDLKCVGRQVAADVRAEYYPQPNTVEPLRDEMTTLGGRPAWVSEFRLHFTAAGLTATDELSAVAVIDVGKPTAAVLYVSIPGTHKQFDPVIDDVLQSVRPL</sequence>
<keyword evidence="2" id="KW-0472">Membrane</keyword>
<name>A0A919JI85_9ACTN</name>
<feature type="transmembrane region" description="Helical" evidence="2">
    <location>
        <begin position="57"/>
        <end position="78"/>
    </location>
</feature>
<evidence type="ECO:0000313" key="3">
    <source>
        <dbReference type="EMBL" id="GIE49952.1"/>
    </source>
</evidence>
<keyword evidence="2" id="KW-0812">Transmembrane</keyword>
<dbReference type="AlphaFoldDB" id="A0A919JI85"/>
<reference evidence="3" key="1">
    <citation type="submission" date="2021-01" db="EMBL/GenBank/DDBJ databases">
        <title>Whole genome shotgun sequence of Actinoplanes nipponensis NBRC 14063.</title>
        <authorList>
            <person name="Komaki H."/>
            <person name="Tamura T."/>
        </authorList>
    </citation>
    <scope>NUCLEOTIDE SEQUENCE</scope>
    <source>
        <strain evidence="3">NBRC 14063</strain>
    </source>
</reference>
<evidence type="ECO:0000256" key="1">
    <source>
        <dbReference type="SAM" id="MobiDB-lite"/>
    </source>
</evidence>